<name>A0A9W9HPZ6_9EURO</name>
<feature type="region of interest" description="Disordered" evidence="1">
    <location>
        <begin position="1"/>
        <end position="20"/>
    </location>
</feature>
<dbReference type="GeneID" id="81430527"/>
<dbReference type="AlphaFoldDB" id="A0A9W9HPZ6"/>
<reference evidence="2" key="1">
    <citation type="submission" date="2022-11" db="EMBL/GenBank/DDBJ databases">
        <authorList>
            <person name="Petersen C."/>
        </authorList>
    </citation>
    <scope>NUCLEOTIDE SEQUENCE</scope>
    <source>
        <strain evidence="2">IBT 26290</strain>
    </source>
</reference>
<feature type="compositionally biased region" description="Pro residues" evidence="1">
    <location>
        <begin position="1"/>
        <end position="10"/>
    </location>
</feature>
<dbReference type="OrthoDB" id="4760831at2759"/>
<dbReference type="EMBL" id="JAPQKN010000007">
    <property type="protein sequence ID" value="KAJ5152749.1"/>
    <property type="molecule type" value="Genomic_DNA"/>
</dbReference>
<dbReference type="Proteomes" id="UP001149163">
    <property type="component" value="Unassembled WGS sequence"/>
</dbReference>
<evidence type="ECO:0000313" key="3">
    <source>
        <dbReference type="Proteomes" id="UP001149163"/>
    </source>
</evidence>
<organism evidence="2 3">
    <name type="scientific">Penicillium canariense</name>
    <dbReference type="NCBI Taxonomy" id="189055"/>
    <lineage>
        <taxon>Eukaryota</taxon>
        <taxon>Fungi</taxon>
        <taxon>Dikarya</taxon>
        <taxon>Ascomycota</taxon>
        <taxon>Pezizomycotina</taxon>
        <taxon>Eurotiomycetes</taxon>
        <taxon>Eurotiomycetidae</taxon>
        <taxon>Eurotiales</taxon>
        <taxon>Aspergillaceae</taxon>
        <taxon>Penicillium</taxon>
    </lineage>
</organism>
<keyword evidence="3" id="KW-1185">Reference proteome</keyword>
<reference evidence="2" key="2">
    <citation type="journal article" date="2023" name="IMA Fungus">
        <title>Comparative genomic study of the Penicillium genus elucidates a diverse pangenome and 15 lateral gene transfer events.</title>
        <authorList>
            <person name="Petersen C."/>
            <person name="Sorensen T."/>
            <person name="Nielsen M.R."/>
            <person name="Sondergaard T.E."/>
            <person name="Sorensen J.L."/>
            <person name="Fitzpatrick D.A."/>
            <person name="Frisvad J.C."/>
            <person name="Nielsen K.L."/>
        </authorList>
    </citation>
    <scope>NUCLEOTIDE SEQUENCE</scope>
    <source>
        <strain evidence="2">IBT 26290</strain>
    </source>
</reference>
<feature type="region of interest" description="Disordered" evidence="1">
    <location>
        <begin position="370"/>
        <end position="391"/>
    </location>
</feature>
<dbReference type="RefSeq" id="XP_056539057.1">
    <property type="nucleotide sequence ID" value="XM_056691351.1"/>
</dbReference>
<comment type="caution">
    <text evidence="2">The sequence shown here is derived from an EMBL/GenBank/DDBJ whole genome shotgun (WGS) entry which is preliminary data.</text>
</comment>
<evidence type="ECO:0000256" key="1">
    <source>
        <dbReference type="SAM" id="MobiDB-lite"/>
    </source>
</evidence>
<accession>A0A9W9HPZ6</accession>
<gene>
    <name evidence="2" type="ORF">N7482_009227</name>
</gene>
<proteinExistence type="predicted"/>
<protein>
    <submittedName>
        <fullName evidence="2">Uncharacterized protein</fullName>
    </submittedName>
</protein>
<evidence type="ECO:0000313" key="2">
    <source>
        <dbReference type="EMBL" id="KAJ5152749.1"/>
    </source>
</evidence>
<sequence>MSTPSSPPPSGSSRIPVPRKKRYPLPTLKADIQKVVDARGSTYTTISALLVMWEADDTDAASDVSSMSALLTDQFGITPTICKLGRSDRTPAWTLAGEIHSLLQKNHTPTAAEAKSLFIIYYVGHATHNISNGLVFCSSGGKDLPWDAIHLELFAKDAKLQHVDSLAILDCCYAGSARAVSTRSMQILAAAGPTEQARSRTSGASFTARFGGAVRSLKAQGMHIITIAAIWAEVERQKPNPNTPTSQLSVLGGSYPISLPFKKGRVMSPTSRIPIAARSNIRDRHILVSLTLDGRHKDATKEFTDAIQKLPGRLKITLVDAYETDASALILARMSLEVWATFSHHVDFDFVGIIIGPSLVHGVDTLQPVNKTGENIPPGPHVPVPPGKPFR</sequence>
<feature type="compositionally biased region" description="Pro residues" evidence="1">
    <location>
        <begin position="377"/>
        <end position="391"/>
    </location>
</feature>
<dbReference type="Gene3D" id="3.40.50.1460">
    <property type="match status" value="1"/>
</dbReference>